<proteinExistence type="predicted"/>
<protein>
    <submittedName>
        <fullName evidence="3">F-box protein</fullName>
    </submittedName>
</protein>
<sequence length="358" mass="39528">MAAPAADEAWCRKTVPRVMELVCPRLPQRDACALLAVSPWCYRALVANSRLWEVLDLREMKNAGNRLISALSLARYRHLKVLNLEFAQDIEDRYFVHLKETASFAPFSHFSGISLENLEFLNLNACQKISDKGIEAVTSLCPNLQRLAIYWIVGLTDSSIGHITKNCKHLVHLNLSGCKNITDKGMQLIANNYQGLKTLNITRCVKLTDDGLNQVLLKCSSLESLNLFALSSFTDSVYREIGSLSNLTFLDLCGAQNLTDDGLACISRCGRLTYLNLTWCVRVTDAGILAIAQGCRALELLSLFGIVGVTDACLEALSKSCSSSLTTLDVNGCIGIKRRSRDDLLKLFPSLSCFKVHS</sequence>
<accession>A0A3L6EFL3</accession>
<dbReference type="SMART" id="SM00367">
    <property type="entry name" value="LRR_CC"/>
    <property type="match status" value="7"/>
</dbReference>
<dbReference type="FunFam" id="3.80.10.10:FF:002385">
    <property type="entry name" value="Leucine Rich Repeat family protein"/>
    <property type="match status" value="1"/>
</dbReference>
<dbReference type="EMBL" id="NCVQ01000006">
    <property type="protein sequence ID" value="PWZ19822.1"/>
    <property type="molecule type" value="Genomic_DNA"/>
</dbReference>
<evidence type="ECO:0000259" key="1">
    <source>
        <dbReference type="Pfam" id="PF25372"/>
    </source>
</evidence>
<dbReference type="PANTHER" id="PTHR13318:SF190">
    <property type="entry name" value="PARTNER OF PAIRED, ISOFORM B"/>
    <property type="match status" value="1"/>
</dbReference>
<accession>A0A3L6EH55</accession>
<reference evidence="2 4" key="1">
    <citation type="journal article" date="2018" name="Nat. Genet.">
        <title>Extensive intraspecific gene order and gene structural variations between Mo17 and other maize genomes.</title>
        <authorList>
            <person name="Sun S."/>
            <person name="Zhou Y."/>
            <person name="Chen J."/>
            <person name="Shi J."/>
            <person name="Zhao H."/>
            <person name="Zhao H."/>
            <person name="Song W."/>
            <person name="Zhang M."/>
            <person name="Cui Y."/>
            <person name="Dong X."/>
            <person name="Liu H."/>
            <person name="Ma X."/>
            <person name="Jiao Y."/>
            <person name="Wang B."/>
            <person name="Wei X."/>
            <person name="Stein J.C."/>
            <person name="Glaubitz J.C."/>
            <person name="Lu F."/>
            <person name="Yu G."/>
            <person name="Liang C."/>
            <person name="Fengler K."/>
            <person name="Li B."/>
            <person name="Rafalski A."/>
            <person name="Schnable P.S."/>
            <person name="Ware D.H."/>
            <person name="Buckler E.S."/>
            <person name="Lai J."/>
        </authorList>
    </citation>
    <scope>NUCLEOTIDE SEQUENCE [LARGE SCALE GENOMIC DNA]</scope>
    <source>
        <strain evidence="4">cv. Missouri 17</strain>
        <tissue evidence="2">Seedling</tissue>
    </source>
</reference>
<evidence type="ECO:0000313" key="2">
    <source>
        <dbReference type="EMBL" id="PWZ19822.1"/>
    </source>
</evidence>
<dbReference type="Proteomes" id="UP000251960">
    <property type="component" value="Chromosome 5"/>
</dbReference>
<dbReference type="SUPFAM" id="SSF52047">
    <property type="entry name" value="RNI-like"/>
    <property type="match status" value="1"/>
</dbReference>
<dbReference type="FunFam" id="3.80.10.10:FF:000535">
    <property type="entry name" value="Leucine Rich Repeat family protein"/>
    <property type="match status" value="1"/>
</dbReference>
<dbReference type="EMBL" id="NCVQ01000006">
    <property type="protein sequence ID" value="PWZ19823.1"/>
    <property type="molecule type" value="Genomic_DNA"/>
</dbReference>
<dbReference type="AlphaFoldDB" id="A0A3L6EFL3"/>
<dbReference type="Gene3D" id="3.80.10.10">
    <property type="entry name" value="Ribonuclease Inhibitor"/>
    <property type="match status" value="3"/>
</dbReference>
<evidence type="ECO:0000313" key="3">
    <source>
        <dbReference type="EMBL" id="PWZ19823.1"/>
    </source>
</evidence>
<dbReference type="InterPro" id="IPR057207">
    <property type="entry name" value="FBXL15_LRR"/>
</dbReference>
<name>A0A3L6EFL3_MAIZE</name>
<feature type="domain" description="F-box/LRR-repeat protein 15-like leucin rich repeat" evidence="1">
    <location>
        <begin position="257"/>
        <end position="330"/>
    </location>
</feature>
<dbReference type="InterPro" id="IPR032675">
    <property type="entry name" value="LRR_dom_sf"/>
</dbReference>
<dbReference type="InterPro" id="IPR006553">
    <property type="entry name" value="Leu-rich_rpt_Cys-con_subtyp"/>
</dbReference>
<dbReference type="ExpressionAtlas" id="A0A3L6EFL3">
    <property type="expression patterns" value="baseline and differential"/>
</dbReference>
<dbReference type="Pfam" id="PF25372">
    <property type="entry name" value="DUF7885"/>
    <property type="match status" value="2"/>
</dbReference>
<evidence type="ECO:0000313" key="4">
    <source>
        <dbReference type="Proteomes" id="UP000251960"/>
    </source>
</evidence>
<comment type="caution">
    <text evidence="2">The sequence shown here is derived from an EMBL/GenBank/DDBJ whole genome shotgun (WGS) entry which is preliminary data.</text>
</comment>
<feature type="domain" description="F-box/LRR-repeat protein 15-like leucin rich repeat" evidence="1">
    <location>
        <begin position="114"/>
        <end position="243"/>
    </location>
</feature>
<organism evidence="2">
    <name type="scientific">Zea mays</name>
    <name type="common">Maize</name>
    <dbReference type="NCBI Taxonomy" id="4577"/>
    <lineage>
        <taxon>Eukaryota</taxon>
        <taxon>Viridiplantae</taxon>
        <taxon>Streptophyta</taxon>
        <taxon>Embryophyta</taxon>
        <taxon>Tracheophyta</taxon>
        <taxon>Spermatophyta</taxon>
        <taxon>Magnoliopsida</taxon>
        <taxon>Liliopsida</taxon>
        <taxon>Poales</taxon>
        <taxon>Poaceae</taxon>
        <taxon>PACMAD clade</taxon>
        <taxon>Panicoideae</taxon>
        <taxon>Andropogonodae</taxon>
        <taxon>Andropogoneae</taxon>
        <taxon>Tripsacinae</taxon>
        <taxon>Zea</taxon>
    </lineage>
</organism>
<gene>
    <name evidence="2" type="ORF">Zm00014a_016375</name>
</gene>
<dbReference type="PANTHER" id="PTHR13318">
    <property type="entry name" value="PARTNER OF PAIRED, ISOFORM B-RELATED"/>
    <property type="match status" value="1"/>
</dbReference>